<keyword evidence="2" id="KW-1185">Reference proteome</keyword>
<dbReference type="PANTHER" id="PTHR10026">
    <property type="entry name" value="CYCLIN"/>
    <property type="match status" value="1"/>
</dbReference>
<dbReference type="GO" id="GO:0016538">
    <property type="term" value="F:cyclin-dependent protein serine/threonine kinase regulator activity"/>
    <property type="evidence" value="ECO:0007669"/>
    <property type="project" value="InterPro"/>
</dbReference>
<evidence type="ECO:0000313" key="1">
    <source>
        <dbReference type="EMBL" id="KAF2665370.1"/>
    </source>
</evidence>
<accession>A0A6A6U090</accession>
<dbReference type="EMBL" id="MU004240">
    <property type="protein sequence ID" value="KAF2665370.1"/>
    <property type="molecule type" value="Genomic_DNA"/>
</dbReference>
<dbReference type="SUPFAM" id="SSF47954">
    <property type="entry name" value="Cyclin-like"/>
    <property type="match status" value="2"/>
</dbReference>
<proteinExistence type="predicted"/>
<evidence type="ECO:0000313" key="2">
    <source>
        <dbReference type="Proteomes" id="UP000799302"/>
    </source>
</evidence>
<dbReference type="AlphaFoldDB" id="A0A6A6U090"/>
<evidence type="ECO:0008006" key="3">
    <source>
        <dbReference type="Google" id="ProtNLM"/>
    </source>
</evidence>
<gene>
    <name evidence="1" type="ORF">BT63DRAFT_416934</name>
</gene>
<dbReference type="InterPro" id="IPR043198">
    <property type="entry name" value="Cyclin/Ssn8"/>
</dbReference>
<dbReference type="FunFam" id="1.10.472.10:FF:000126">
    <property type="entry name" value="Cyclin domain protein"/>
    <property type="match status" value="1"/>
</dbReference>
<dbReference type="OrthoDB" id="10264655at2759"/>
<protein>
    <recommendedName>
        <fullName evidence="3">Cyclin-L2</fullName>
    </recommendedName>
</protein>
<sequence length="296" mass="32683">MAPEPSQNSVLVNPLATPDQLSTSGSQLDGVPASLETSVIHIGARLTQIAGVLLRLPQDLIAHAVVIFTRFWLGPESGSLCEYSIKHVCAAALYLTTKPSAHPKAPRSIINVLAYIEALGTVFFVQDDMDKNDPESYYVSEGTYFTERAQLTKVESIILRVLGFNTHVALPYTICINYLQTLGVFDDDSGSELAKRAWAHLNSALLSPQLLFVTHQPPCLATAAIYLAAKEVGVKLPSEQWWEVFDTDREELGFLVVAMLSMEGFLREEKQNWAGKRMPYTLDVVEQEIKALTDNS</sequence>
<dbReference type="InterPro" id="IPR036915">
    <property type="entry name" value="Cyclin-like_sf"/>
</dbReference>
<reference evidence="1" key="1">
    <citation type="journal article" date="2020" name="Stud. Mycol.">
        <title>101 Dothideomycetes genomes: a test case for predicting lifestyles and emergence of pathogens.</title>
        <authorList>
            <person name="Haridas S."/>
            <person name="Albert R."/>
            <person name="Binder M."/>
            <person name="Bloem J."/>
            <person name="Labutti K."/>
            <person name="Salamov A."/>
            <person name="Andreopoulos B."/>
            <person name="Baker S."/>
            <person name="Barry K."/>
            <person name="Bills G."/>
            <person name="Bluhm B."/>
            <person name="Cannon C."/>
            <person name="Castanera R."/>
            <person name="Culley D."/>
            <person name="Daum C."/>
            <person name="Ezra D."/>
            <person name="Gonzalez J."/>
            <person name="Henrissat B."/>
            <person name="Kuo A."/>
            <person name="Liang C."/>
            <person name="Lipzen A."/>
            <person name="Lutzoni F."/>
            <person name="Magnuson J."/>
            <person name="Mondo S."/>
            <person name="Nolan M."/>
            <person name="Ohm R."/>
            <person name="Pangilinan J."/>
            <person name="Park H.-J."/>
            <person name="Ramirez L."/>
            <person name="Alfaro M."/>
            <person name="Sun H."/>
            <person name="Tritt A."/>
            <person name="Yoshinaga Y."/>
            <person name="Zwiers L.-H."/>
            <person name="Turgeon B."/>
            <person name="Goodwin S."/>
            <person name="Spatafora J."/>
            <person name="Crous P."/>
            <person name="Grigoriev I."/>
        </authorList>
    </citation>
    <scope>NUCLEOTIDE SEQUENCE</scope>
    <source>
        <strain evidence="1">CBS 115976</strain>
    </source>
</reference>
<name>A0A6A6U090_9PEZI</name>
<dbReference type="Proteomes" id="UP000799302">
    <property type="component" value="Unassembled WGS sequence"/>
</dbReference>
<dbReference type="Gene3D" id="1.10.472.10">
    <property type="entry name" value="Cyclin-like"/>
    <property type="match status" value="2"/>
</dbReference>
<organism evidence="1 2">
    <name type="scientific">Microthyrium microscopicum</name>
    <dbReference type="NCBI Taxonomy" id="703497"/>
    <lineage>
        <taxon>Eukaryota</taxon>
        <taxon>Fungi</taxon>
        <taxon>Dikarya</taxon>
        <taxon>Ascomycota</taxon>
        <taxon>Pezizomycotina</taxon>
        <taxon>Dothideomycetes</taxon>
        <taxon>Dothideomycetes incertae sedis</taxon>
        <taxon>Microthyriales</taxon>
        <taxon>Microthyriaceae</taxon>
        <taxon>Microthyrium</taxon>
    </lineage>
</organism>
<dbReference type="GO" id="GO:0006357">
    <property type="term" value="P:regulation of transcription by RNA polymerase II"/>
    <property type="evidence" value="ECO:0007669"/>
    <property type="project" value="InterPro"/>
</dbReference>